<dbReference type="GO" id="GO:0005829">
    <property type="term" value="C:cytosol"/>
    <property type="evidence" value="ECO:0007669"/>
    <property type="project" value="TreeGrafter"/>
</dbReference>
<dbReference type="InterPro" id="IPR036621">
    <property type="entry name" value="Anticodon-bd_dom_sf"/>
</dbReference>
<dbReference type="InterPro" id="IPR041715">
    <property type="entry name" value="HisRS-like_core"/>
</dbReference>
<keyword evidence="10" id="KW-0030">Aminoacyl-tRNA synthetase</keyword>
<comment type="catalytic activity">
    <reaction evidence="6">
        <text>tRNA(His) + L-histidine + ATP = L-histidyl-tRNA(His) + AMP + diphosphate + H(+)</text>
        <dbReference type="Rhea" id="RHEA:17313"/>
        <dbReference type="Rhea" id="RHEA-COMP:9665"/>
        <dbReference type="Rhea" id="RHEA-COMP:9689"/>
        <dbReference type="ChEBI" id="CHEBI:15378"/>
        <dbReference type="ChEBI" id="CHEBI:30616"/>
        <dbReference type="ChEBI" id="CHEBI:33019"/>
        <dbReference type="ChEBI" id="CHEBI:57595"/>
        <dbReference type="ChEBI" id="CHEBI:78442"/>
        <dbReference type="ChEBI" id="CHEBI:78527"/>
        <dbReference type="ChEBI" id="CHEBI:456215"/>
        <dbReference type="EC" id="6.1.1.21"/>
    </reaction>
</comment>
<dbReference type="Pfam" id="PF03129">
    <property type="entry name" value="HGTP_anticodon"/>
    <property type="match status" value="1"/>
</dbReference>
<dbReference type="Pfam" id="PF13393">
    <property type="entry name" value="tRNA-synt_His"/>
    <property type="match status" value="1"/>
</dbReference>
<evidence type="ECO:0000256" key="4">
    <source>
        <dbReference type="ARBA" id="ARBA00022741"/>
    </source>
</evidence>
<dbReference type="GO" id="GO:0004821">
    <property type="term" value="F:histidine-tRNA ligase activity"/>
    <property type="evidence" value="ECO:0007669"/>
    <property type="project" value="UniProtKB-EC"/>
</dbReference>
<comment type="caution">
    <text evidence="10">The sequence shown here is derived from an EMBL/GenBank/DDBJ whole genome shotgun (WGS) entry which is preliminary data.</text>
</comment>
<gene>
    <name evidence="10" type="primary">HTS1</name>
    <name evidence="10" type="ORF">OHC33_005298</name>
</gene>
<dbReference type="GO" id="GO:0006427">
    <property type="term" value="P:histidyl-tRNA aminoacylation"/>
    <property type="evidence" value="ECO:0007669"/>
    <property type="project" value="TreeGrafter"/>
</dbReference>
<proteinExistence type="predicted"/>
<feature type="domain" description="Anticodon-binding" evidence="8">
    <location>
        <begin position="420"/>
        <end position="520"/>
    </location>
</feature>
<dbReference type="Gene3D" id="3.40.50.800">
    <property type="entry name" value="Anticodon-binding domain"/>
    <property type="match status" value="1"/>
</dbReference>
<dbReference type="GO" id="GO:0000166">
    <property type="term" value="F:nucleotide binding"/>
    <property type="evidence" value="ECO:0007669"/>
    <property type="project" value="UniProtKB-KW"/>
</dbReference>
<feature type="compositionally biased region" description="Polar residues" evidence="7">
    <location>
        <begin position="1"/>
        <end position="16"/>
    </location>
</feature>
<evidence type="ECO:0000256" key="2">
    <source>
        <dbReference type="ARBA" id="ARBA00012815"/>
    </source>
</evidence>
<dbReference type="GO" id="GO:0032543">
    <property type="term" value="P:mitochondrial translation"/>
    <property type="evidence" value="ECO:0007669"/>
    <property type="project" value="TreeGrafter"/>
</dbReference>
<evidence type="ECO:0000256" key="1">
    <source>
        <dbReference type="ARBA" id="ARBA00004496"/>
    </source>
</evidence>
<keyword evidence="11" id="KW-1185">Reference proteome</keyword>
<evidence type="ECO:0000313" key="10">
    <source>
        <dbReference type="EMBL" id="KAK5953354.1"/>
    </source>
</evidence>
<feature type="domain" description="Class II Histidinyl-tRNA synthetase (HisRS)-like catalytic core" evidence="9">
    <location>
        <begin position="32"/>
        <end position="326"/>
    </location>
</feature>
<dbReference type="InterPro" id="IPR004154">
    <property type="entry name" value="Anticodon-bd"/>
</dbReference>
<dbReference type="PANTHER" id="PTHR11476:SF7">
    <property type="entry name" value="HISTIDINE--TRNA LIGASE"/>
    <property type="match status" value="1"/>
</dbReference>
<evidence type="ECO:0000256" key="6">
    <source>
        <dbReference type="ARBA" id="ARBA00047639"/>
    </source>
</evidence>
<evidence type="ECO:0000256" key="7">
    <source>
        <dbReference type="SAM" id="MobiDB-lite"/>
    </source>
</evidence>
<accession>A0AAN8EDX0</accession>
<dbReference type="FunFam" id="3.40.50.800:FF:000015">
    <property type="entry name" value="Histidyl-tRNA synthetase, mitochondrial"/>
    <property type="match status" value="1"/>
</dbReference>
<protein>
    <recommendedName>
        <fullName evidence="2">histidine--tRNA ligase</fullName>
        <ecNumber evidence="2">6.1.1.21</ecNumber>
    </recommendedName>
    <alternativeName>
        <fullName evidence="5">Histidyl-tRNA synthetase</fullName>
    </alternativeName>
</protein>
<evidence type="ECO:0000256" key="3">
    <source>
        <dbReference type="ARBA" id="ARBA00022490"/>
    </source>
</evidence>
<dbReference type="EMBL" id="JAKLMC020000011">
    <property type="protein sequence ID" value="KAK5953354.1"/>
    <property type="molecule type" value="Genomic_DNA"/>
</dbReference>
<dbReference type="EC" id="6.1.1.21" evidence="2"/>
<dbReference type="Gene3D" id="3.30.930.10">
    <property type="entry name" value="Bira Bifunctional Protein, Domain 2"/>
    <property type="match status" value="1"/>
</dbReference>
<dbReference type="InterPro" id="IPR045864">
    <property type="entry name" value="aa-tRNA-synth_II/BPL/LPL"/>
</dbReference>
<dbReference type="CDD" id="cd00773">
    <property type="entry name" value="HisRS-like_core"/>
    <property type="match status" value="1"/>
</dbReference>
<dbReference type="AlphaFoldDB" id="A0AAN8EDX0"/>
<keyword evidence="4" id="KW-0547">Nucleotide-binding</keyword>
<feature type="region of interest" description="Disordered" evidence="7">
    <location>
        <begin position="326"/>
        <end position="364"/>
    </location>
</feature>
<organism evidence="10 11">
    <name type="scientific">Knufia fluminis</name>
    <dbReference type="NCBI Taxonomy" id="191047"/>
    <lineage>
        <taxon>Eukaryota</taxon>
        <taxon>Fungi</taxon>
        <taxon>Dikarya</taxon>
        <taxon>Ascomycota</taxon>
        <taxon>Pezizomycotina</taxon>
        <taxon>Eurotiomycetes</taxon>
        <taxon>Chaetothyriomycetidae</taxon>
        <taxon>Chaetothyriales</taxon>
        <taxon>Trichomeriaceae</taxon>
        <taxon>Knufia</taxon>
    </lineage>
</organism>
<sequence length="576" mass="64026">MAARYSSTSVLPTTSDMAKDKGNKQQLKNPKGTRDWHGEDVDLLDDILTQIQRVFRKHAAKKLDTPVFELQEVLKGKYGEDSKLIYDVADQGGELLSLRYDLTVPFARWLAMNPNIDTYKRFALAKVYRRDQPAIAKGRMREFWQCDIDFAGPSDPMAMDSEVIGIIVKVFEGLEWKGQFTIKINDRRILDGLFEVCGVPADKIRTISSAVDKLDKMPWAEVRKEMVEQKGLEAEVADRIEKYVTMKGGKGDSQTAVELLEKLKGDEAMMANAKAKDGITQFEKLLGYLKSWGALDVISFDLSLARGLDYYTGVIYEIITEGSRPPTLEKGEKVADEKKKTEKKAKKVGDEDEDRSDDPTVGVGSVAAGGRYDNLVGRFRDKAEVPCVGVSFGVDRILSITKKRLEQGQKFSYISSKSTDVYVMAFGGKEFDGALQERMAIANQLVDAGFTAEYTYKEKPKLPAQFKKAEQCGAPIGIILGQDEIKEGKCKIKVMGLPDGDPRKEGVMIDQKDLITEVRKTLAEERVRTAIEERSLGKAGQMDANATKTSIEELQAAIDKLKVGEVAEIGGQKYSA</sequence>
<comment type="subcellular location">
    <subcellularLocation>
        <location evidence="1">Cytoplasm</location>
    </subcellularLocation>
</comment>
<dbReference type="GO" id="GO:0003723">
    <property type="term" value="F:RNA binding"/>
    <property type="evidence" value="ECO:0007669"/>
    <property type="project" value="TreeGrafter"/>
</dbReference>
<reference evidence="10 11" key="1">
    <citation type="submission" date="2022-12" db="EMBL/GenBank/DDBJ databases">
        <title>Genomic features and morphological characterization of a novel Knufia sp. strain isolated from spacecraft assembly facility.</title>
        <authorList>
            <person name="Teixeira M."/>
            <person name="Chander A.M."/>
            <person name="Stajich J.E."/>
            <person name="Venkateswaran K."/>
        </authorList>
    </citation>
    <scope>NUCLEOTIDE SEQUENCE [LARGE SCALE GENOMIC DNA]</scope>
    <source>
        <strain evidence="10 11">FJI-L2-BK-P2</strain>
    </source>
</reference>
<keyword evidence="10" id="KW-0436">Ligase</keyword>
<dbReference type="GO" id="GO:0005739">
    <property type="term" value="C:mitochondrion"/>
    <property type="evidence" value="ECO:0007669"/>
    <property type="project" value="TreeGrafter"/>
</dbReference>
<evidence type="ECO:0000259" key="8">
    <source>
        <dbReference type="Pfam" id="PF03129"/>
    </source>
</evidence>
<dbReference type="PANTHER" id="PTHR11476">
    <property type="entry name" value="HISTIDYL-TRNA SYNTHETASE"/>
    <property type="match status" value="1"/>
</dbReference>
<evidence type="ECO:0000313" key="11">
    <source>
        <dbReference type="Proteomes" id="UP001316803"/>
    </source>
</evidence>
<dbReference type="SUPFAM" id="SSF52954">
    <property type="entry name" value="Class II aaRS ABD-related"/>
    <property type="match status" value="1"/>
</dbReference>
<dbReference type="SUPFAM" id="SSF55681">
    <property type="entry name" value="Class II aaRS and biotin synthetases"/>
    <property type="match status" value="1"/>
</dbReference>
<dbReference type="Proteomes" id="UP001316803">
    <property type="component" value="Unassembled WGS sequence"/>
</dbReference>
<evidence type="ECO:0000259" key="9">
    <source>
        <dbReference type="Pfam" id="PF13393"/>
    </source>
</evidence>
<name>A0AAN8EDX0_9EURO</name>
<keyword evidence="3" id="KW-0963">Cytoplasm</keyword>
<feature type="compositionally biased region" description="Basic and acidic residues" evidence="7">
    <location>
        <begin position="327"/>
        <end position="340"/>
    </location>
</feature>
<feature type="region of interest" description="Disordered" evidence="7">
    <location>
        <begin position="1"/>
        <end position="35"/>
    </location>
</feature>
<evidence type="ECO:0000256" key="5">
    <source>
        <dbReference type="ARBA" id="ARBA00030619"/>
    </source>
</evidence>